<evidence type="ECO:0000259" key="29">
    <source>
        <dbReference type="PROSITE" id="PS50200"/>
    </source>
</evidence>
<evidence type="ECO:0000256" key="26">
    <source>
        <dbReference type="SAM" id="MobiDB-lite"/>
    </source>
</evidence>
<dbReference type="InterPro" id="IPR029071">
    <property type="entry name" value="Ubiquitin-like_domsf"/>
</dbReference>
<dbReference type="Gene3D" id="3.10.20.90">
    <property type="entry name" value="Phosphatidylinositol 3-kinase Catalytic Subunit, Chain A, domain 1"/>
    <property type="match status" value="1"/>
</dbReference>
<evidence type="ECO:0000256" key="7">
    <source>
        <dbReference type="ARBA" id="ARBA00022692"/>
    </source>
</evidence>
<feature type="domain" description="N-terminal Ras-GEF" evidence="30">
    <location>
        <begin position="113"/>
        <end position="238"/>
    </location>
</feature>
<keyword evidence="17" id="KW-1207">Sterol metabolism</keyword>
<dbReference type="GO" id="GO:0006695">
    <property type="term" value="P:cholesterol biosynthetic process"/>
    <property type="evidence" value="ECO:0007669"/>
    <property type="project" value="UniProtKB-UniPathway"/>
</dbReference>
<keyword evidence="7 27" id="KW-0812">Transmembrane</keyword>
<dbReference type="EC" id="1.3.1.21" evidence="19"/>
<keyword evidence="4" id="KW-0444">Lipid biosynthesis</keyword>
<feature type="transmembrane region" description="Helical" evidence="27">
    <location>
        <begin position="1117"/>
        <end position="1139"/>
    </location>
</feature>
<dbReference type="InterPro" id="IPR000651">
    <property type="entry name" value="Ras-like_Gua-exchang_fac_N"/>
</dbReference>
<dbReference type="PROSITE" id="PS01018">
    <property type="entry name" value="STEROL_REDUCT_2"/>
    <property type="match status" value="1"/>
</dbReference>
<feature type="region of interest" description="Disordered" evidence="26">
    <location>
        <begin position="561"/>
        <end position="615"/>
    </location>
</feature>
<accession>A0A819HJC8</accession>
<feature type="transmembrane region" description="Helical" evidence="27">
    <location>
        <begin position="968"/>
        <end position="987"/>
    </location>
</feature>
<comment type="caution">
    <text evidence="31">The sequence shown here is derived from an EMBL/GenBank/DDBJ whole genome shotgun (WGS) entry which is preliminary data.</text>
</comment>
<dbReference type="SUPFAM" id="SSF48366">
    <property type="entry name" value="Ras GEF"/>
    <property type="match status" value="1"/>
</dbReference>
<evidence type="ECO:0000256" key="14">
    <source>
        <dbReference type="ARBA" id="ARBA00023011"/>
    </source>
</evidence>
<feature type="compositionally biased region" description="Polar residues" evidence="26">
    <location>
        <begin position="563"/>
        <end position="577"/>
    </location>
</feature>
<feature type="transmembrane region" description="Helical" evidence="27">
    <location>
        <begin position="1151"/>
        <end position="1171"/>
    </location>
</feature>
<evidence type="ECO:0000256" key="8">
    <source>
        <dbReference type="ARBA" id="ARBA00022778"/>
    </source>
</evidence>
<dbReference type="InterPro" id="IPR019804">
    <property type="entry name" value="Ras_G-nucl-exch_fac_CS"/>
</dbReference>
<dbReference type="GO" id="GO:0005789">
    <property type="term" value="C:endoplasmic reticulum membrane"/>
    <property type="evidence" value="ECO:0007669"/>
    <property type="project" value="UniProtKB-SubCell"/>
</dbReference>
<dbReference type="GO" id="GO:0005085">
    <property type="term" value="F:guanyl-nucleotide exchange factor activity"/>
    <property type="evidence" value="ECO:0007669"/>
    <property type="project" value="UniProtKB-KW"/>
</dbReference>
<evidence type="ECO:0000256" key="6">
    <source>
        <dbReference type="ARBA" id="ARBA00022658"/>
    </source>
</evidence>
<dbReference type="Pfam" id="PF01222">
    <property type="entry name" value="ERG4_ERG24"/>
    <property type="match status" value="1"/>
</dbReference>
<keyword evidence="15" id="KW-0443">Lipid metabolism</keyword>
<organism evidence="31 32">
    <name type="scientific">Rotaria magnacalcarata</name>
    <dbReference type="NCBI Taxonomy" id="392030"/>
    <lineage>
        <taxon>Eukaryota</taxon>
        <taxon>Metazoa</taxon>
        <taxon>Spiralia</taxon>
        <taxon>Gnathifera</taxon>
        <taxon>Rotifera</taxon>
        <taxon>Eurotatoria</taxon>
        <taxon>Bdelloidea</taxon>
        <taxon>Philodinida</taxon>
        <taxon>Philodinidae</taxon>
        <taxon>Rotaria</taxon>
    </lineage>
</organism>
<dbReference type="Pfam" id="PF00617">
    <property type="entry name" value="RasGEF"/>
    <property type="match status" value="1"/>
</dbReference>
<keyword evidence="10" id="KW-0521">NADP</keyword>
<dbReference type="SMART" id="SM00147">
    <property type="entry name" value="RasGEF"/>
    <property type="match status" value="1"/>
</dbReference>
<keyword evidence="32" id="KW-1185">Reference proteome</keyword>
<comment type="catalytic activity">
    <reaction evidence="23">
        <text>7-dehydrodesmosterol + NADPH + H(+) = desmosterol + NADP(+)</text>
        <dbReference type="Rhea" id="RHEA:46740"/>
        <dbReference type="ChEBI" id="CHEBI:15378"/>
        <dbReference type="ChEBI" id="CHEBI:17737"/>
        <dbReference type="ChEBI" id="CHEBI:27910"/>
        <dbReference type="ChEBI" id="CHEBI:57783"/>
        <dbReference type="ChEBI" id="CHEBI:58349"/>
    </reaction>
    <physiologicalReaction direction="left-to-right" evidence="23">
        <dbReference type="Rhea" id="RHEA:46741"/>
    </physiologicalReaction>
</comment>
<comment type="catalytic activity">
    <reaction evidence="22">
        <text>cholesterol + NADP(+) = 7-dehydrocholesterol + NADPH + H(+)</text>
        <dbReference type="Rhea" id="RHEA:23984"/>
        <dbReference type="ChEBI" id="CHEBI:15378"/>
        <dbReference type="ChEBI" id="CHEBI:16113"/>
        <dbReference type="ChEBI" id="CHEBI:17759"/>
        <dbReference type="ChEBI" id="CHEBI:57783"/>
        <dbReference type="ChEBI" id="CHEBI:58349"/>
        <dbReference type="EC" id="1.3.1.21"/>
    </reaction>
    <physiologicalReaction direction="right-to-left" evidence="22">
        <dbReference type="Rhea" id="RHEA:23986"/>
    </physiologicalReaction>
</comment>
<keyword evidence="18" id="KW-0753">Steroid metabolism</keyword>
<dbReference type="CDD" id="cd00155">
    <property type="entry name" value="RasGEF"/>
    <property type="match status" value="1"/>
</dbReference>
<evidence type="ECO:0000256" key="1">
    <source>
        <dbReference type="ARBA" id="ARBA00004477"/>
    </source>
</evidence>
<evidence type="ECO:0000256" key="12">
    <source>
        <dbReference type="ARBA" id="ARBA00022989"/>
    </source>
</evidence>
<dbReference type="Pfam" id="PF00788">
    <property type="entry name" value="RA"/>
    <property type="match status" value="1"/>
</dbReference>
<feature type="transmembrane region" description="Helical" evidence="27">
    <location>
        <begin position="923"/>
        <end position="947"/>
    </location>
</feature>
<dbReference type="GO" id="GO:0016132">
    <property type="term" value="P:brassinosteroid biosynthetic process"/>
    <property type="evidence" value="ECO:0007669"/>
    <property type="project" value="TreeGrafter"/>
</dbReference>
<protein>
    <recommendedName>
        <fullName evidence="20">7-dehydrocholesterol reductase</fullName>
        <ecNumber evidence="19">1.3.1.21</ecNumber>
    </recommendedName>
    <alternativeName>
        <fullName evidence="21">Sterol Delta(7)-reductase</fullName>
    </alternativeName>
</protein>
<feature type="transmembrane region" description="Helical" evidence="27">
    <location>
        <begin position="1065"/>
        <end position="1083"/>
    </location>
</feature>
<dbReference type="GO" id="GO:0047598">
    <property type="term" value="F:7-dehydrocholesterol reductase activity"/>
    <property type="evidence" value="ECO:0007669"/>
    <property type="project" value="UniProtKB-EC"/>
</dbReference>
<dbReference type="InterPro" id="IPR023578">
    <property type="entry name" value="Ras_GEF_dom_sf"/>
</dbReference>
<dbReference type="UniPathway" id="UPA00063"/>
<keyword evidence="5" id="KW-0153">Cholesterol metabolism</keyword>
<gene>
    <name evidence="31" type="ORF">OVN521_LOCUS9508</name>
</gene>
<dbReference type="InterPro" id="IPR018083">
    <property type="entry name" value="Sterol_reductase_CS"/>
</dbReference>
<evidence type="ECO:0000256" key="23">
    <source>
        <dbReference type="ARBA" id="ARBA00047826"/>
    </source>
</evidence>
<dbReference type="SUPFAM" id="SSF54236">
    <property type="entry name" value="Ubiquitin-like"/>
    <property type="match status" value="1"/>
</dbReference>
<dbReference type="PROSITE" id="PS50009">
    <property type="entry name" value="RASGEF_CAT"/>
    <property type="match status" value="1"/>
</dbReference>
<dbReference type="InterPro" id="IPR000159">
    <property type="entry name" value="RA_dom"/>
</dbReference>
<evidence type="ECO:0000256" key="10">
    <source>
        <dbReference type="ARBA" id="ARBA00022857"/>
    </source>
</evidence>
<evidence type="ECO:0000256" key="18">
    <source>
        <dbReference type="ARBA" id="ARBA00023221"/>
    </source>
</evidence>
<evidence type="ECO:0000256" key="2">
    <source>
        <dbReference type="ARBA" id="ARBA00004770"/>
    </source>
</evidence>
<feature type="compositionally biased region" description="Low complexity" evidence="26">
    <location>
        <begin position="650"/>
        <end position="666"/>
    </location>
</feature>
<evidence type="ECO:0000256" key="20">
    <source>
        <dbReference type="ARBA" id="ARBA00039984"/>
    </source>
</evidence>
<feature type="region of interest" description="Disordered" evidence="26">
    <location>
        <begin position="637"/>
        <end position="666"/>
    </location>
</feature>
<keyword evidence="12 27" id="KW-1133">Transmembrane helix</keyword>
<dbReference type="PANTHER" id="PTHR21257:SF38">
    <property type="entry name" value="7-DEHYDROCHOLESTEROL REDUCTASE"/>
    <property type="match status" value="1"/>
</dbReference>
<evidence type="ECO:0000259" key="28">
    <source>
        <dbReference type="PROSITE" id="PS50009"/>
    </source>
</evidence>
<evidence type="ECO:0000313" key="31">
    <source>
        <dbReference type="EMBL" id="CAF3901006.1"/>
    </source>
</evidence>
<keyword evidence="25" id="KW-0175">Coiled coil</keyword>
<feature type="transmembrane region" description="Helical" evidence="27">
    <location>
        <begin position="1089"/>
        <end position="1105"/>
    </location>
</feature>
<dbReference type="InterPro" id="IPR001171">
    <property type="entry name" value="ERG24_DHCR-like"/>
</dbReference>
<evidence type="ECO:0000256" key="22">
    <source>
        <dbReference type="ARBA" id="ARBA00047795"/>
    </source>
</evidence>
<comment type="pathway">
    <text evidence="2">Steroid biosynthesis; cholesterol biosynthesis.</text>
</comment>
<proteinExistence type="inferred from homology"/>
<evidence type="ECO:0000259" key="30">
    <source>
        <dbReference type="PROSITE" id="PS50212"/>
    </source>
</evidence>
<dbReference type="PANTHER" id="PTHR21257">
    <property type="entry name" value="DELTA(14)-STEROL REDUCTASE"/>
    <property type="match status" value="1"/>
</dbReference>
<dbReference type="Gene3D" id="1.20.120.1630">
    <property type="match status" value="1"/>
</dbReference>
<dbReference type="Gene3D" id="1.10.840.10">
    <property type="entry name" value="Ras guanine-nucleotide exchange factors catalytic domain"/>
    <property type="match status" value="1"/>
</dbReference>
<dbReference type="Proteomes" id="UP000663866">
    <property type="component" value="Unassembled WGS sequence"/>
</dbReference>
<sequence>MSLCRRPIRRIALAAKTDSLINKTTQRSISQQNIYTQLEATHFNTQQPQYIGEERQNDAIFKVYFKRVRHKSSALSDSSSTLNTFAIDTNEQHETTGNIHNNDRGTLLYSTIKVYQLKAGTLEKVVEYLTDETGELDTTHMHILFSTYRTFTNTRTLIETLIKRYRAVLPASLDMTEDMRQKSVKSLRTAMTYFLNSYKEDFCEPPYYSTLNYLIKHIPERDLLKQCQILLDELKKNEENIQSNIVDNNNNDKLNGTCIYDEKGFNYIKPWNILEMSSTMIAEQLTIVDADLLKRVLPHECLTLSTGSCSRRTPGNNSDRTLSTVDKTIQYFNAVVARVIATILKEQDEHIRAHVIEKWIDVAHQCRKIKNFSSLTAILNGLLSGCIYRLNKAWSYVTDDYKLILDELKNVFGSCADRKQTRTILEKECLTKYTDVSTPINATLGRKYRHKMTRDQQRSTTIGAVPYLGFYLSDLTYIDSAYQNTIPIENGDPSSSKKLINFEKHRKIFEVLAQIKLFQSAANAYSTLQSISRFKAWFDNVRIYNDTESWELSYQIEPKEVTDCSQPQEQSSPSYRSQPRIKSIMQRVPSVVSLESQTTSNNENNGSMITSATSLQSSPSLTSLDKISTISIGSLSQQHCQNQPLRPDKNSNINHSRSSSTSSFLTSSNGSFSQGYISATASPKIGANNSASNSTENDTIIAKVQFTGKNDLLYKKVRIRNDERTTSVLKTILDKFGLDPSTYERYCIEQRLPDRKILILDHCNVFYALARSSDDEQVDLIVREKTQKEFQTKSNNLMDSSGHNRTPSGYSTTSSIYIKTPTMPDCIDEKLRNRSLPRKVDRESLDNDSTHQISVHARQGHNRIISESILPLLLCLTCPLLVRSIVFISYHCHGSIIEYLQRLSFDQTITLKDFLEDFFYFQWHWPSALILLSVFAYSIIMAVLLPGKEYSGPITDTGHVPVYRNNGFTYYIVSLIIFALLTLLLKLNNLSPTYIYDHWKEFLSTVNTFAFLLCFLVMIKGKYLPSTNDYRSSSNWLMDFYRGVELYPRIFNVDIKLITNCRYGMLAWALLSVIFCMKTFELYGYTDSALVTCILTLVYLTKFFWWESGYMKTIDIIVDRAGFYLCWGCLVWVSGIYTLPSYFLVQHPTQLGPVLTAIILLLGLLAIYVNYDCDRQKIEVRSTHGKCLVWGKPAEIIRAKYILLNGNESESILLTSGYWSISRHFHYIPELTLAFLWTCPCGFKYILPYGYIIMLFILLIHRAHRDDQKCRLKYGQAWKKYCELVPWKVWPGIY</sequence>
<comment type="similarity">
    <text evidence="3">Belongs to the ERG4/ERG24 family.</text>
</comment>
<evidence type="ECO:0000256" key="13">
    <source>
        <dbReference type="ARBA" id="ARBA00023002"/>
    </source>
</evidence>
<keyword evidence="14" id="KW-0756">Sterol biosynthesis</keyword>
<feature type="domain" description="Ras-associating" evidence="29">
    <location>
        <begin position="698"/>
        <end position="787"/>
    </location>
</feature>
<dbReference type="InterPro" id="IPR036964">
    <property type="entry name" value="RASGEF_cat_dom_sf"/>
</dbReference>
<evidence type="ECO:0000256" key="25">
    <source>
        <dbReference type="SAM" id="Coils"/>
    </source>
</evidence>
<evidence type="ECO:0000256" key="21">
    <source>
        <dbReference type="ARBA" id="ARBA00042688"/>
    </source>
</evidence>
<evidence type="ECO:0000256" key="17">
    <source>
        <dbReference type="ARBA" id="ARBA00023166"/>
    </source>
</evidence>
<keyword evidence="16 27" id="KW-0472">Membrane</keyword>
<evidence type="ECO:0000256" key="3">
    <source>
        <dbReference type="ARBA" id="ARBA00005402"/>
    </source>
</evidence>
<dbReference type="PROSITE" id="PS50212">
    <property type="entry name" value="RASGEF_NTER"/>
    <property type="match status" value="1"/>
</dbReference>
<dbReference type="SMART" id="SM00229">
    <property type="entry name" value="RasGEFN"/>
    <property type="match status" value="1"/>
</dbReference>
<dbReference type="PROSITE" id="PS00720">
    <property type="entry name" value="RASGEF"/>
    <property type="match status" value="1"/>
</dbReference>
<dbReference type="InterPro" id="IPR001895">
    <property type="entry name" value="RASGEF_cat_dom"/>
</dbReference>
<evidence type="ECO:0000256" key="27">
    <source>
        <dbReference type="SAM" id="Phobius"/>
    </source>
</evidence>
<evidence type="ECO:0000256" key="24">
    <source>
        <dbReference type="PROSITE-ProRule" id="PRU00168"/>
    </source>
</evidence>
<reference evidence="31" key="1">
    <citation type="submission" date="2021-02" db="EMBL/GenBank/DDBJ databases">
        <authorList>
            <person name="Nowell W R."/>
        </authorList>
    </citation>
    <scope>NUCLEOTIDE SEQUENCE</scope>
</reference>
<dbReference type="Gene3D" id="1.20.870.10">
    <property type="entry name" value="Son of sevenless (SoS) protein Chain: S domain 1"/>
    <property type="match status" value="1"/>
</dbReference>
<feature type="transmembrane region" description="Helical" evidence="27">
    <location>
        <begin position="1002"/>
        <end position="1019"/>
    </location>
</feature>
<dbReference type="CDD" id="cd06224">
    <property type="entry name" value="REM"/>
    <property type="match status" value="1"/>
</dbReference>
<keyword evidence="11" id="KW-0752">Steroid biosynthesis</keyword>
<keyword evidence="6 24" id="KW-0344">Guanine-nucleotide releasing factor</keyword>
<comment type="subcellular location">
    <subcellularLocation>
        <location evidence="1">Endoplasmic reticulum membrane</location>
        <topology evidence="1">Multi-pass membrane protein</topology>
    </subcellularLocation>
</comment>
<dbReference type="GO" id="GO:0007264">
    <property type="term" value="P:small GTPase-mediated signal transduction"/>
    <property type="evidence" value="ECO:0007669"/>
    <property type="project" value="InterPro"/>
</dbReference>
<evidence type="ECO:0000256" key="11">
    <source>
        <dbReference type="ARBA" id="ARBA00022955"/>
    </source>
</evidence>
<dbReference type="EMBL" id="CAJOBG010001160">
    <property type="protein sequence ID" value="CAF3901006.1"/>
    <property type="molecule type" value="Genomic_DNA"/>
</dbReference>
<feature type="compositionally biased region" description="Polar residues" evidence="26">
    <location>
        <begin position="593"/>
        <end position="609"/>
    </location>
</feature>
<evidence type="ECO:0000256" key="5">
    <source>
        <dbReference type="ARBA" id="ARBA00022548"/>
    </source>
</evidence>
<name>A0A819HJC8_9BILA</name>
<evidence type="ECO:0000256" key="16">
    <source>
        <dbReference type="ARBA" id="ARBA00023136"/>
    </source>
</evidence>
<keyword evidence="8" id="KW-0152">Cholesterol biosynthesis</keyword>
<dbReference type="PROSITE" id="PS50200">
    <property type="entry name" value="RA"/>
    <property type="match status" value="1"/>
</dbReference>
<feature type="coiled-coil region" evidence="25">
    <location>
        <begin position="220"/>
        <end position="251"/>
    </location>
</feature>
<dbReference type="Pfam" id="PF00618">
    <property type="entry name" value="RasGEF_N"/>
    <property type="match status" value="1"/>
</dbReference>
<evidence type="ECO:0000313" key="32">
    <source>
        <dbReference type="Proteomes" id="UP000663866"/>
    </source>
</evidence>
<keyword evidence="13" id="KW-0560">Oxidoreductase</keyword>
<evidence type="ECO:0000256" key="19">
    <source>
        <dbReference type="ARBA" id="ARBA00038851"/>
    </source>
</evidence>
<feature type="region of interest" description="Disordered" evidence="26">
    <location>
        <begin position="795"/>
        <end position="814"/>
    </location>
</feature>
<feature type="domain" description="Ras-GEF" evidence="28">
    <location>
        <begin position="277"/>
        <end position="559"/>
    </location>
</feature>
<evidence type="ECO:0000256" key="4">
    <source>
        <dbReference type="ARBA" id="ARBA00022516"/>
    </source>
</evidence>
<keyword evidence="9" id="KW-0256">Endoplasmic reticulum</keyword>
<evidence type="ECO:0000256" key="9">
    <source>
        <dbReference type="ARBA" id="ARBA00022824"/>
    </source>
</evidence>
<evidence type="ECO:0000256" key="15">
    <source>
        <dbReference type="ARBA" id="ARBA00023098"/>
    </source>
</evidence>